<feature type="transmembrane region" description="Helical" evidence="1">
    <location>
        <begin position="331"/>
        <end position="352"/>
    </location>
</feature>
<dbReference type="Proteomes" id="UP000239590">
    <property type="component" value="Unassembled WGS sequence"/>
</dbReference>
<dbReference type="Pfam" id="PF01757">
    <property type="entry name" value="Acyl_transf_3"/>
    <property type="match status" value="1"/>
</dbReference>
<sequence>MELKTGYFKQIDSLRAYAVLSVIVFHWFSKDSWINALPNGTIGVTLFFVISGFLVSRILMMARNRIERNERSFKTEYKNFFVRRALRIFPLYYGILFGVFALRKFAHVTIETDLFKHPLYYFFYLYNHYLDSTGNWSDLLSPFWSLSVEEQFYIFWPLMLLLSPAKRQPYFILAAIGIGLGSRVLLALSGSGQDGLATVYCLDAFGIGALFAYLFTNSKDTKEAIQKKNNWTLAIGLVLFAACMALDSGSWFVLVFKRFSIAAISMYLVSGACLEFKGLFGRILNSEVLIYIGKISYGLYVFHMLIPSVFVPKFLTYTPARITQLITSNQSTYVTFCFIFLLVLASLSWYLFEKRFTDLKKYFKM</sequence>
<gene>
    <name evidence="3" type="ORF">C5O19_22945</name>
</gene>
<feature type="transmembrane region" description="Helical" evidence="1">
    <location>
        <begin position="170"/>
        <end position="189"/>
    </location>
</feature>
<feature type="transmembrane region" description="Helical" evidence="1">
    <location>
        <begin position="259"/>
        <end position="276"/>
    </location>
</feature>
<dbReference type="GO" id="GO:0016747">
    <property type="term" value="F:acyltransferase activity, transferring groups other than amino-acyl groups"/>
    <property type="evidence" value="ECO:0007669"/>
    <property type="project" value="InterPro"/>
</dbReference>
<dbReference type="PANTHER" id="PTHR23028">
    <property type="entry name" value="ACETYLTRANSFERASE"/>
    <property type="match status" value="1"/>
</dbReference>
<feature type="transmembrane region" description="Helical" evidence="1">
    <location>
        <begin position="195"/>
        <end position="215"/>
    </location>
</feature>
<feature type="transmembrane region" description="Helical" evidence="1">
    <location>
        <begin position="12"/>
        <end position="29"/>
    </location>
</feature>
<keyword evidence="1" id="KW-0812">Transmembrane</keyword>
<dbReference type="RefSeq" id="WP_104715735.1">
    <property type="nucleotide sequence ID" value="NZ_PTRA01000007.1"/>
</dbReference>
<comment type="caution">
    <text evidence="3">The sequence shown here is derived from an EMBL/GenBank/DDBJ whole genome shotgun (WGS) entry which is preliminary data.</text>
</comment>
<feature type="transmembrane region" description="Helical" evidence="1">
    <location>
        <begin position="143"/>
        <end position="163"/>
    </location>
</feature>
<keyword evidence="4" id="KW-1185">Reference proteome</keyword>
<evidence type="ECO:0000259" key="2">
    <source>
        <dbReference type="Pfam" id="PF01757"/>
    </source>
</evidence>
<dbReference type="OrthoDB" id="9796461at2"/>
<reference evidence="4" key="1">
    <citation type="submission" date="2018-02" db="EMBL/GenBank/DDBJ databases">
        <title>Genome sequencing of Solimonas sp. HR-BB.</title>
        <authorList>
            <person name="Lee Y."/>
            <person name="Jeon C.O."/>
        </authorList>
    </citation>
    <scope>NUCLEOTIDE SEQUENCE [LARGE SCALE GENOMIC DNA]</scope>
    <source>
        <strain evidence="4">HR-U</strain>
    </source>
</reference>
<evidence type="ECO:0000313" key="3">
    <source>
        <dbReference type="EMBL" id="PQA54032.1"/>
    </source>
</evidence>
<proteinExistence type="predicted"/>
<feature type="transmembrane region" description="Helical" evidence="1">
    <location>
        <begin position="81"/>
        <end position="102"/>
    </location>
</feature>
<keyword evidence="1" id="KW-0472">Membrane</keyword>
<dbReference type="GO" id="GO:0016020">
    <property type="term" value="C:membrane"/>
    <property type="evidence" value="ECO:0007669"/>
    <property type="project" value="TreeGrafter"/>
</dbReference>
<evidence type="ECO:0000256" key="1">
    <source>
        <dbReference type="SAM" id="Phobius"/>
    </source>
</evidence>
<dbReference type="GO" id="GO:0000271">
    <property type="term" value="P:polysaccharide biosynthetic process"/>
    <property type="evidence" value="ECO:0007669"/>
    <property type="project" value="TreeGrafter"/>
</dbReference>
<feature type="domain" description="Acyltransferase 3" evidence="2">
    <location>
        <begin position="9"/>
        <end position="344"/>
    </location>
</feature>
<keyword evidence="3" id="KW-0012">Acyltransferase</keyword>
<dbReference type="InterPro" id="IPR002656">
    <property type="entry name" value="Acyl_transf_3_dom"/>
</dbReference>
<accession>A0A2S7IFM7</accession>
<feature type="transmembrane region" description="Helical" evidence="1">
    <location>
        <begin position="41"/>
        <end position="60"/>
    </location>
</feature>
<protein>
    <submittedName>
        <fullName evidence="3">Acyltransferase</fullName>
    </submittedName>
</protein>
<organism evidence="3 4">
    <name type="scientific">Siphonobacter curvatus</name>
    <dbReference type="NCBI Taxonomy" id="2094562"/>
    <lineage>
        <taxon>Bacteria</taxon>
        <taxon>Pseudomonadati</taxon>
        <taxon>Bacteroidota</taxon>
        <taxon>Cytophagia</taxon>
        <taxon>Cytophagales</taxon>
        <taxon>Cytophagaceae</taxon>
        <taxon>Siphonobacter</taxon>
    </lineage>
</organism>
<keyword evidence="3" id="KW-0808">Transferase</keyword>
<dbReference type="EMBL" id="PTRA01000007">
    <property type="protein sequence ID" value="PQA54032.1"/>
    <property type="molecule type" value="Genomic_DNA"/>
</dbReference>
<name>A0A2S7IFM7_9BACT</name>
<dbReference type="PANTHER" id="PTHR23028:SF53">
    <property type="entry name" value="ACYL_TRANSF_3 DOMAIN-CONTAINING PROTEIN"/>
    <property type="match status" value="1"/>
</dbReference>
<evidence type="ECO:0000313" key="4">
    <source>
        <dbReference type="Proteomes" id="UP000239590"/>
    </source>
</evidence>
<feature type="transmembrane region" description="Helical" evidence="1">
    <location>
        <begin position="288"/>
        <end position="311"/>
    </location>
</feature>
<dbReference type="AlphaFoldDB" id="A0A2S7IFM7"/>
<keyword evidence="1" id="KW-1133">Transmembrane helix</keyword>
<feature type="transmembrane region" description="Helical" evidence="1">
    <location>
        <begin position="231"/>
        <end position="253"/>
    </location>
</feature>
<dbReference type="InterPro" id="IPR050879">
    <property type="entry name" value="Acyltransferase_3"/>
</dbReference>